<dbReference type="Pfam" id="PF10670">
    <property type="entry name" value="DUF4198"/>
    <property type="match status" value="1"/>
</dbReference>
<evidence type="ECO:0000313" key="1">
    <source>
        <dbReference type="EMBL" id="QGZ96394.1"/>
    </source>
</evidence>
<proteinExistence type="predicted"/>
<reference evidence="2" key="1">
    <citation type="submission" date="2019-12" db="EMBL/GenBank/DDBJ databases">
        <title>Complete genome of Terracaulis silvestris 0127_4.</title>
        <authorList>
            <person name="Vieira S."/>
            <person name="Riedel T."/>
            <person name="Sproer C."/>
            <person name="Pascual J."/>
            <person name="Boedeker C."/>
            <person name="Overmann J."/>
        </authorList>
    </citation>
    <scope>NUCLEOTIDE SEQUENCE [LARGE SCALE GENOMIC DNA]</scope>
    <source>
        <strain evidence="2">0127_4</strain>
    </source>
</reference>
<accession>A0A6I6MVB5</accession>
<evidence type="ECO:0000313" key="2">
    <source>
        <dbReference type="Proteomes" id="UP000431269"/>
    </source>
</evidence>
<protein>
    <submittedName>
        <fullName evidence="1">Nickel uptake substrate-specific transmembrane region</fullName>
    </submittedName>
</protein>
<name>A0A6I6MVB5_9CAUL</name>
<keyword evidence="1" id="KW-0472">Membrane</keyword>
<dbReference type="InterPro" id="IPR019613">
    <property type="entry name" value="DUF4198"/>
</dbReference>
<dbReference type="AlphaFoldDB" id="A0A6I6MVB5"/>
<keyword evidence="2" id="KW-1185">Reference proteome</keyword>
<dbReference type="Proteomes" id="UP000431269">
    <property type="component" value="Chromosome"/>
</dbReference>
<gene>
    <name evidence="1" type="ORF">DSM104635_03253</name>
</gene>
<sequence>MTNAGLRRADLANAVIPVFLAAMKMRLLAAALITALAAPAAAHTSYLKPNQFWSNGIVRFEGAYATTFFTPEIGLSANFAVVQPNGADGFYDQVEVTGQAAMLRSTLHDYGTYRFTTGEQVGAVSNLVGIDGGWRPAVPGELLPPETPTTTLQSVTLAETYVTRGGPTRGAVDRNIGRLSIRPVTHPNQILVNQPFQVQILFDGQPLANTALVVYASGEPETDLDRFSPTDASGTATVTLDQSGQYMLAARHRATAPAGAAAAIQSYTTTLTFDVMTTMPAIEEPPVQERPRRRRF</sequence>
<dbReference type="EMBL" id="CP047045">
    <property type="protein sequence ID" value="QGZ96394.1"/>
    <property type="molecule type" value="Genomic_DNA"/>
</dbReference>
<dbReference type="RefSeq" id="WP_158767185.1">
    <property type="nucleotide sequence ID" value="NZ_CP047045.1"/>
</dbReference>
<dbReference type="KEGG" id="tsv:DSM104635_03253"/>
<organism evidence="1 2">
    <name type="scientific">Terricaulis silvestris</name>
    <dbReference type="NCBI Taxonomy" id="2686094"/>
    <lineage>
        <taxon>Bacteria</taxon>
        <taxon>Pseudomonadati</taxon>
        <taxon>Pseudomonadota</taxon>
        <taxon>Alphaproteobacteria</taxon>
        <taxon>Caulobacterales</taxon>
        <taxon>Caulobacteraceae</taxon>
        <taxon>Terricaulis</taxon>
    </lineage>
</organism>
<keyword evidence="1" id="KW-0812">Transmembrane</keyword>